<organism evidence="2 3">
    <name type="scientific">Salipiger marinus</name>
    <dbReference type="NCBI Taxonomy" id="555512"/>
    <lineage>
        <taxon>Bacteria</taxon>
        <taxon>Pseudomonadati</taxon>
        <taxon>Pseudomonadota</taxon>
        <taxon>Alphaproteobacteria</taxon>
        <taxon>Rhodobacterales</taxon>
        <taxon>Roseobacteraceae</taxon>
        <taxon>Salipiger</taxon>
    </lineage>
</organism>
<gene>
    <name evidence="2" type="ORF">SAMN04487993_1013101</name>
</gene>
<evidence type="ECO:0000256" key="1">
    <source>
        <dbReference type="SAM" id="Phobius"/>
    </source>
</evidence>
<dbReference type="RefSeq" id="WP_089848715.1">
    <property type="nucleotide sequence ID" value="NZ_FNEJ01000013.1"/>
</dbReference>
<dbReference type="AlphaFoldDB" id="A0A1G8PTN3"/>
<proteinExistence type="predicted"/>
<dbReference type="STRING" id="555512.SAMN04487993_1013101"/>
<keyword evidence="1" id="KW-1133">Transmembrane helix</keyword>
<sequence>MIPALLTALSRHYLDLYAGLVPFAVVTLLALTTAPGALHFLAAWSAVRFVTRTLRRIHHGAA</sequence>
<accession>A0A1G8PTN3</accession>
<feature type="transmembrane region" description="Helical" evidence="1">
    <location>
        <begin position="20"/>
        <end position="47"/>
    </location>
</feature>
<keyword evidence="1" id="KW-0812">Transmembrane</keyword>
<protein>
    <submittedName>
        <fullName evidence="2">Uncharacterized protein</fullName>
    </submittedName>
</protein>
<keyword evidence="1" id="KW-0472">Membrane</keyword>
<name>A0A1G8PTN3_9RHOB</name>
<dbReference type="EMBL" id="FNEJ01000013">
    <property type="protein sequence ID" value="SDI95636.1"/>
    <property type="molecule type" value="Genomic_DNA"/>
</dbReference>
<dbReference type="Proteomes" id="UP000199093">
    <property type="component" value="Unassembled WGS sequence"/>
</dbReference>
<evidence type="ECO:0000313" key="2">
    <source>
        <dbReference type="EMBL" id="SDI95636.1"/>
    </source>
</evidence>
<evidence type="ECO:0000313" key="3">
    <source>
        <dbReference type="Proteomes" id="UP000199093"/>
    </source>
</evidence>
<keyword evidence="3" id="KW-1185">Reference proteome</keyword>
<reference evidence="2 3" key="1">
    <citation type="submission" date="2016-10" db="EMBL/GenBank/DDBJ databases">
        <authorList>
            <person name="de Groot N.N."/>
        </authorList>
    </citation>
    <scope>NUCLEOTIDE SEQUENCE [LARGE SCALE GENOMIC DNA]</scope>
    <source>
        <strain evidence="2 3">DSM 26424</strain>
    </source>
</reference>